<evidence type="ECO:0000313" key="3">
    <source>
        <dbReference type="Proteomes" id="UP000194761"/>
    </source>
</evidence>
<feature type="domain" description="DUF4158" evidence="1">
    <location>
        <begin position="42"/>
        <end position="192"/>
    </location>
</feature>
<sequence>MRVRGVVVASRSNRRRTSWLPLIVISVCSESPWSEGSAVRAEWESDELIGSWTLVEGDWKLIKNRSGAARLGFALMLKFYGIEGRFRAYPEEVPQVAIVYVASLVKVDPELFDKYSWASRTIKDHRKQIRTAFGTRPPTEEDEERWAQWMADELCSTETNRDRLAEALRRRCRSENVEPPTPGQVERVASAVSRLEEAFACGVQARLGPMVCGRLQDLLGRQQVLAELKADPGPLGLETLLKEIGKLRTVRSLGLDETVFAEVSDLIVAAWRVRAMRMYPSDFESAPEPIRYTLLAALCWTRLAELVDGLVELLVGLIYKINARAEWKVEKELSGSGTACAARGLSSNRTARGVKDPSGSSYCQRPFGCGWWCQEGWLCDLDFLTA</sequence>
<gene>
    <name evidence="2" type="ORF">CA984_30620</name>
</gene>
<keyword evidence="3" id="KW-1185">Reference proteome</keyword>
<evidence type="ECO:0000259" key="1">
    <source>
        <dbReference type="Pfam" id="PF13700"/>
    </source>
</evidence>
<comment type="caution">
    <text evidence="2">The sequence shown here is derived from an EMBL/GenBank/DDBJ whole genome shotgun (WGS) entry which is preliminary data.</text>
</comment>
<evidence type="ECO:0000313" key="2">
    <source>
        <dbReference type="EMBL" id="OUC92284.1"/>
    </source>
</evidence>
<dbReference type="InterPro" id="IPR025296">
    <property type="entry name" value="DUF4158"/>
</dbReference>
<name>A0A243RCA7_9ACTN</name>
<dbReference type="EMBL" id="NGFP01000180">
    <property type="protein sequence ID" value="OUC92284.1"/>
    <property type="molecule type" value="Genomic_DNA"/>
</dbReference>
<dbReference type="AlphaFoldDB" id="A0A243RCA7"/>
<accession>A0A243RCA7</accession>
<dbReference type="Pfam" id="PF13700">
    <property type="entry name" value="DUF4158"/>
    <property type="match status" value="1"/>
</dbReference>
<proteinExistence type="predicted"/>
<reference evidence="2 3" key="1">
    <citation type="submission" date="2017-05" db="EMBL/GenBank/DDBJ databases">
        <title>Biotechnological potential of actinobacteria isolated from South African environments.</title>
        <authorList>
            <person name="Le Roes-Hill M."/>
            <person name="Prins A."/>
            <person name="Durrell K.A."/>
        </authorList>
    </citation>
    <scope>NUCLEOTIDE SEQUENCE [LARGE SCALE GENOMIC DNA]</scope>
    <source>
        <strain evidence="2">M26</strain>
    </source>
</reference>
<protein>
    <recommendedName>
        <fullName evidence="1">DUF4158 domain-containing protein</fullName>
    </recommendedName>
</protein>
<organism evidence="2 3">
    <name type="scientific">Streptosporangium minutum</name>
    <dbReference type="NCBI Taxonomy" id="569862"/>
    <lineage>
        <taxon>Bacteria</taxon>
        <taxon>Bacillati</taxon>
        <taxon>Actinomycetota</taxon>
        <taxon>Actinomycetes</taxon>
        <taxon>Streptosporangiales</taxon>
        <taxon>Streptosporangiaceae</taxon>
        <taxon>Streptosporangium</taxon>
    </lineage>
</organism>
<dbReference type="Proteomes" id="UP000194761">
    <property type="component" value="Unassembled WGS sequence"/>
</dbReference>